<name>A0ABU6J4F5_9BURK</name>
<comment type="caution">
    <text evidence="1">The sequence shown here is derived from an EMBL/GenBank/DDBJ whole genome shotgun (WGS) entry which is preliminary data.</text>
</comment>
<protein>
    <submittedName>
        <fullName evidence="1">Uncharacterized protein</fullName>
    </submittedName>
</protein>
<organism evidence="1 2">
    <name type="scientific">Noviherbaspirillum album</name>
    <dbReference type="NCBI Taxonomy" id="3080276"/>
    <lineage>
        <taxon>Bacteria</taxon>
        <taxon>Pseudomonadati</taxon>
        <taxon>Pseudomonadota</taxon>
        <taxon>Betaproteobacteria</taxon>
        <taxon>Burkholderiales</taxon>
        <taxon>Oxalobacteraceae</taxon>
        <taxon>Noviherbaspirillum</taxon>
    </lineage>
</organism>
<gene>
    <name evidence="1" type="ORF">RY831_03785</name>
</gene>
<accession>A0ABU6J4F5</accession>
<proteinExistence type="predicted"/>
<dbReference type="EMBL" id="JAWIIV010000002">
    <property type="protein sequence ID" value="MEC4718255.1"/>
    <property type="molecule type" value="Genomic_DNA"/>
</dbReference>
<evidence type="ECO:0000313" key="2">
    <source>
        <dbReference type="Proteomes" id="UP001352263"/>
    </source>
</evidence>
<evidence type="ECO:0000313" key="1">
    <source>
        <dbReference type="EMBL" id="MEC4718255.1"/>
    </source>
</evidence>
<dbReference type="RefSeq" id="WP_326505006.1">
    <property type="nucleotide sequence ID" value="NZ_JAWIIV010000002.1"/>
</dbReference>
<dbReference type="Proteomes" id="UP001352263">
    <property type="component" value="Unassembled WGS sequence"/>
</dbReference>
<sequence length="101" mass="11596">MSQHFCTTTMGNKAVEVLMGWDRPLQGFFMVIHDLEAPVEEDGLIYSNLDERDPHPKVLDPFTEKLAELGIRVPTAMVEEVKDDQLWNVGNKMRRHEMQAA</sequence>
<keyword evidence="2" id="KW-1185">Reference proteome</keyword>
<reference evidence="1 2" key="1">
    <citation type="submission" date="2023-10" db="EMBL/GenBank/DDBJ databases">
        <title>Noviherbaspirillum sp. CPCC 100848 genome assembly.</title>
        <authorList>
            <person name="Li X.Y."/>
            <person name="Fang X.M."/>
        </authorList>
    </citation>
    <scope>NUCLEOTIDE SEQUENCE [LARGE SCALE GENOMIC DNA]</scope>
    <source>
        <strain evidence="1 2">CPCC 100848</strain>
    </source>
</reference>